<proteinExistence type="predicted"/>
<comment type="caution">
    <text evidence="1">The sequence shown here is derived from an EMBL/GenBank/DDBJ whole genome shotgun (WGS) entry which is preliminary data.</text>
</comment>
<sequence>MVQPRRVKPSVPAPLTVGQALRASNQLVHLGELMAGSRARLECVKAAVPRSLHGALLPGPLDAEGWSLLVRNAAAAAKLRQLKPHLEMLLKERYGPEENLRIRVMA</sequence>
<name>A0A931NHY4_9BURK</name>
<organism evidence="1 2">
    <name type="scientific">Inhella proteolytica</name>
    <dbReference type="NCBI Taxonomy" id="2795029"/>
    <lineage>
        <taxon>Bacteria</taxon>
        <taxon>Pseudomonadati</taxon>
        <taxon>Pseudomonadota</taxon>
        <taxon>Betaproteobacteria</taxon>
        <taxon>Burkholderiales</taxon>
        <taxon>Sphaerotilaceae</taxon>
        <taxon>Inhella</taxon>
    </lineage>
</organism>
<dbReference type="RefSeq" id="WP_198111323.1">
    <property type="nucleotide sequence ID" value="NZ_JAEDAK010000007.1"/>
</dbReference>
<keyword evidence="2" id="KW-1185">Reference proteome</keyword>
<dbReference type="Proteomes" id="UP000613266">
    <property type="component" value="Unassembled WGS sequence"/>
</dbReference>
<reference evidence="1" key="1">
    <citation type="submission" date="2020-12" db="EMBL/GenBank/DDBJ databases">
        <title>The genome sequence of Inhella sp. 1Y17.</title>
        <authorList>
            <person name="Liu Y."/>
        </authorList>
    </citation>
    <scope>NUCLEOTIDE SEQUENCE</scope>
    <source>
        <strain evidence="1">1Y17</strain>
    </source>
</reference>
<evidence type="ECO:0008006" key="3">
    <source>
        <dbReference type="Google" id="ProtNLM"/>
    </source>
</evidence>
<evidence type="ECO:0000313" key="2">
    <source>
        <dbReference type="Proteomes" id="UP000613266"/>
    </source>
</evidence>
<accession>A0A931NHY4</accession>
<dbReference type="AlphaFoldDB" id="A0A931NHY4"/>
<gene>
    <name evidence="1" type="ORF">I7X39_11620</name>
</gene>
<dbReference type="EMBL" id="JAEDAK010000007">
    <property type="protein sequence ID" value="MBH9577549.1"/>
    <property type="molecule type" value="Genomic_DNA"/>
</dbReference>
<protein>
    <recommendedName>
        <fullName evidence="3">DUF721 domain-containing protein</fullName>
    </recommendedName>
</protein>
<evidence type="ECO:0000313" key="1">
    <source>
        <dbReference type="EMBL" id="MBH9577549.1"/>
    </source>
</evidence>